<proteinExistence type="predicted"/>
<dbReference type="Gene3D" id="1.10.10.10">
    <property type="entry name" value="Winged helix-like DNA-binding domain superfamily/Winged helix DNA-binding domain"/>
    <property type="match status" value="1"/>
</dbReference>
<evidence type="ECO:0000259" key="1">
    <source>
        <dbReference type="PROSITE" id="PS50995"/>
    </source>
</evidence>
<evidence type="ECO:0000313" key="2">
    <source>
        <dbReference type="EMBL" id="MCZ2474471.1"/>
    </source>
</evidence>
<dbReference type="InterPro" id="IPR036390">
    <property type="entry name" value="WH_DNA-bd_sf"/>
</dbReference>
<dbReference type="PANTHER" id="PTHR33164">
    <property type="entry name" value="TRANSCRIPTIONAL REGULATOR, MARR FAMILY"/>
    <property type="match status" value="1"/>
</dbReference>
<comment type="caution">
    <text evidence="2">The sequence shown here is derived from an EMBL/GenBank/DDBJ whole genome shotgun (WGS) entry which is preliminary data.</text>
</comment>
<dbReference type="InterPro" id="IPR039422">
    <property type="entry name" value="MarR/SlyA-like"/>
</dbReference>
<dbReference type="RefSeq" id="WP_269004126.1">
    <property type="nucleotide sequence ID" value="NZ_JAANOH010000001.1"/>
</dbReference>
<dbReference type="SMART" id="SM00347">
    <property type="entry name" value="HTH_MARR"/>
    <property type="match status" value="1"/>
</dbReference>
<gene>
    <name evidence="2" type="ORF">G9H61_03385</name>
</gene>
<dbReference type="PANTHER" id="PTHR33164:SF101">
    <property type="entry name" value="TRANSCRIPTIONAL REPRESSOR MPRA"/>
    <property type="match status" value="1"/>
</dbReference>
<feature type="domain" description="HTH marR-type" evidence="1">
    <location>
        <begin position="1"/>
        <end position="149"/>
    </location>
</feature>
<dbReference type="PROSITE" id="PS50995">
    <property type="entry name" value="HTH_MARR_2"/>
    <property type="match status" value="1"/>
</dbReference>
<sequence length="149" mass="17403">MEIASELQQSNFASEEAKAIVNVIFTGNWVAYEQQELLKPYDLSMQQYNVLRILRGQNGKPMTVLAIIERMLDRTSNASRLVDKLVEKKWVLRRECPNDRRAVDVLILPEGLALLQQLDEVQHQWSKRFSHMKQDDLVKLNELLDLLRN</sequence>
<name>A0ABT4JDX8_9BACT</name>
<keyword evidence="3" id="KW-1185">Reference proteome</keyword>
<dbReference type="EMBL" id="JAANOH010000001">
    <property type="protein sequence ID" value="MCZ2474471.1"/>
    <property type="molecule type" value="Genomic_DNA"/>
</dbReference>
<accession>A0ABT4JDX8</accession>
<dbReference type="Pfam" id="PF01047">
    <property type="entry name" value="MarR"/>
    <property type="match status" value="1"/>
</dbReference>
<dbReference type="InterPro" id="IPR000835">
    <property type="entry name" value="HTH_MarR-typ"/>
</dbReference>
<protein>
    <submittedName>
        <fullName evidence="2">MarR family transcriptional regulator</fullName>
    </submittedName>
</protein>
<organism evidence="2 3">
    <name type="scientific">Aquirufa ecclesiirivi</name>
    <dbReference type="NCBI Taxonomy" id="2715124"/>
    <lineage>
        <taxon>Bacteria</taxon>
        <taxon>Pseudomonadati</taxon>
        <taxon>Bacteroidota</taxon>
        <taxon>Cytophagia</taxon>
        <taxon>Cytophagales</taxon>
        <taxon>Flectobacillaceae</taxon>
        <taxon>Aquirufa</taxon>
    </lineage>
</organism>
<evidence type="ECO:0000313" key="3">
    <source>
        <dbReference type="Proteomes" id="UP001321186"/>
    </source>
</evidence>
<dbReference type="SUPFAM" id="SSF46785">
    <property type="entry name" value="Winged helix' DNA-binding domain"/>
    <property type="match status" value="1"/>
</dbReference>
<dbReference type="Proteomes" id="UP001321186">
    <property type="component" value="Unassembled WGS sequence"/>
</dbReference>
<dbReference type="InterPro" id="IPR036388">
    <property type="entry name" value="WH-like_DNA-bd_sf"/>
</dbReference>
<reference evidence="2 3" key="1">
    <citation type="submission" date="2020-03" db="EMBL/GenBank/DDBJ databases">
        <authorList>
            <person name="Pitt A."/>
            <person name="Hahn M.W."/>
        </authorList>
    </citation>
    <scope>NUCLEOTIDE SEQUENCE [LARGE SCALE GENOMIC DNA]</scope>
    <source>
        <strain evidence="2 3">5A-MARBSE</strain>
    </source>
</reference>